<dbReference type="CDD" id="cd02440">
    <property type="entry name" value="AdoMet_MTases"/>
    <property type="match status" value="1"/>
</dbReference>
<dbReference type="RefSeq" id="WP_284680031.1">
    <property type="nucleotide sequence ID" value="NZ_CP060096.1"/>
</dbReference>
<dbReference type="InterPro" id="IPR013216">
    <property type="entry name" value="Methyltransf_11"/>
</dbReference>
<dbReference type="AlphaFoldDB" id="A0A975GAD0"/>
<dbReference type="InterPro" id="IPR029063">
    <property type="entry name" value="SAM-dependent_MTases_sf"/>
</dbReference>
<dbReference type="KEGG" id="aaut:ACETAC_11000"/>
<sequence>MAKIEAFENYFMEYEEWFEKNGFAYESELDAIRLLMPEFKKGLEVGIGTGRFAVPLNIKNGIEPSSKMREIALKLGLNVIDGIAEKLPYKDSSFDMILMVTTICFVDDINKAFKECYRVLQDNGTLLLGFVDRESFLGKIYEAHKDKSLFYKNATFYSTGQVVELLADSGFKNFNFSQTIFKGLKDITEKEPVRYGFGEGSFIVIKAEKE</sequence>
<dbReference type="Proteomes" id="UP000671913">
    <property type="component" value="Chromosome"/>
</dbReference>
<evidence type="ECO:0000313" key="3">
    <source>
        <dbReference type="Proteomes" id="UP000671913"/>
    </source>
</evidence>
<keyword evidence="2" id="KW-0489">Methyltransferase</keyword>
<organism evidence="2 3">
    <name type="scientific">Aceticella autotrophica</name>
    <dbReference type="NCBI Taxonomy" id="2755338"/>
    <lineage>
        <taxon>Bacteria</taxon>
        <taxon>Bacillati</taxon>
        <taxon>Bacillota</taxon>
        <taxon>Clostridia</taxon>
        <taxon>Thermoanaerobacterales</taxon>
        <taxon>Thermoanaerobacteraceae</taxon>
        <taxon>Aceticella</taxon>
    </lineage>
</organism>
<dbReference type="PANTHER" id="PTHR43591:SF110">
    <property type="entry name" value="RHODANESE DOMAIN-CONTAINING PROTEIN"/>
    <property type="match status" value="1"/>
</dbReference>
<feature type="domain" description="Methyltransferase type 11" evidence="1">
    <location>
        <begin position="43"/>
        <end position="127"/>
    </location>
</feature>
<dbReference type="PANTHER" id="PTHR43591">
    <property type="entry name" value="METHYLTRANSFERASE"/>
    <property type="match status" value="1"/>
</dbReference>
<keyword evidence="3" id="KW-1185">Reference proteome</keyword>
<evidence type="ECO:0000259" key="1">
    <source>
        <dbReference type="Pfam" id="PF08241"/>
    </source>
</evidence>
<reference evidence="2" key="1">
    <citation type="submission" date="2020-08" db="EMBL/GenBank/DDBJ databases">
        <title>Genomic insights into the carbon and energy metabolism of the first obligate autotrophic acetogenic bacterium Aceticella autotrophica gen. nov., sp. nov.</title>
        <authorList>
            <person name="Toshchakov S.V."/>
            <person name="Elcheninov A.G."/>
            <person name="Kublanov I.V."/>
            <person name="Frolov E.N."/>
            <person name="Lebedinsky A.V."/>
        </authorList>
    </citation>
    <scope>NUCLEOTIDE SEQUENCE</scope>
    <source>
        <strain evidence="2">3443-3Ac</strain>
    </source>
</reference>
<protein>
    <submittedName>
        <fullName evidence="2">Class I SAM-dependent methyltransferase</fullName>
    </submittedName>
</protein>
<keyword evidence="2" id="KW-0808">Transferase</keyword>
<dbReference type="SUPFAM" id="SSF53335">
    <property type="entry name" value="S-adenosyl-L-methionine-dependent methyltransferases"/>
    <property type="match status" value="1"/>
</dbReference>
<dbReference type="Pfam" id="PF08241">
    <property type="entry name" value="Methyltransf_11"/>
    <property type="match status" value="1"/>
</dbReference>
<dbReference type="GO" id="GO:0032259">
    <property type="term" value="P:methylation"/>
    <property type="evidence" value="ECO:0007669"/>
    <property type="project" value="UniProtKB-KW"/>
</dbReference>
<accession>A0A975GAD0</accession>
<gene>
    <name evidence="2" type="ORF">ACETAC_11000</name>
</gene>
<dbReference type="GO" id="GO:0008757">
    <property type="term" value="F:S-adenosylmethionine-dependent methyltransferase activity"/>
    <property type="evidence" value="ECO:0007669"/>
    <property type="project" value="InterPro"/>
</dbReference>
<dbReference type="EMBL" id="CP060096">
    <property type="protein sequence ID" value="QSZ27339.1"/>
    <property type="molecule type" value="Genomic_DNA"/>
</dbReference>
<name>A0A975GAD0_9THEO</name>
<proteinExistence type="predicted"/>
<evidence type="ECO:0000313" key="2">
    <source>
        <dbReference type="EMBL" id="QSZ27339.1"/>
    </source>
</evidence>
<dbReference type="Gene3D" id="3.40.50.150">
    <property type="entry name" value="Vaccinia Virus protein VP39"/>
    <property type="match status" value="1"/>
</dbReference>